<keyword evidence="3" id="KW-1185">Reference proteome</keyword>
<sequence length="232" mass="24993">MLQGGMDFNCGEIAHAQFFTPREKNMTQGVSRGAVAPEDADRADLYDFIGALLQAAPNSDLLRAVAAMEIEPALSSTDVGKALERVIGEARKTDEATLKRAYHDLFIGIGRGELVPYGSYYLTGFLNEKPLADLRASMAQLGIARNEGVCEPEDHIASLMQMMGGLIRGDLWHEGPLPLAAQQAFFSGHIGKWAPHFFKDLEAQTTSPFYAAAGGLGRVLMAVEADAFSMAA</sequence>
<dbReference type="Proteomes" id="UP000605148">
    <property type="component" value="Unassembled WGS sequence"/>
</dbReference>
<reference evidence="2" key="1">
    <citation type="journal article" date="2014" name="Int. J. Syst. Evol. Microbiol.">
        <title>Complete genome sequence of Corynebacterium casei LMG S-19264T (=DSM 44701T), isolated from a smear-ripened cheese.</title>
        <authorList>
            <consortium name="US DOE Joint Genome Institute (JGI-PGF)"/>
            <person name="Walter F."/>
            <person name="Albersmeier A."/>
            <person name="Kalinowski J."/>
            <person name="Ruckert C."/>
        </authorList>
    </citation>
    <scope>NUCLEOTIDE SEQUENCE</scope>
    <source>
        <strain evidence="2">CGMCC 1.12426</strain>
    </source>
</reference>
<evidence type="ECO:0000313" key="3">
    <source>
        <dbReference type="Proteomes" id="UP000605148"/>
    </source>
</evidence>
<dbReference type="InterPro" id="IPR020945">
    <property type="entry name" value="DMSO/NO3_reduct_chaperone"/>
</dbReference>
<evidence type="ECO:0008006" key="4">
    <source>
        <dbReference type="Google" id="ProtNLM"/>
    </source>
</evidence>
<dbReference type="PANTHER" id="PTHR34227:SF1">
    <property type="entry name" value="DIMETHYL SULFOXIDE REDUCTASE CHAPERONE-RELATED"/>
    <property type="match status" value="1"/>
</dbReference>
<organism evidence="2 3">
    <name type="scientific">Roseibium aquae</name>
    <dbReference type="NCBI Taxonomy" id="1323746"/>
    <lineage>
        <taxon>Bacteria</taxon>
        <taxon>Pseudomonadati</taxon>
        <taxon>Pseudomonadota</taxon>
        <taxon>Alphaproteobacteria</taxon>
        <taxon>Hyphomicrobiales</taxon>
        <taxon>Stappiaceae</taxon>
        <taxon>Roseibium</taxon>
    </lineage>
</organism>
<proteinExistence type="predicted"/>
<dbReference type="InterPro" id="IPR036411">
    <property type="entry name" value="TorD-like_sf"/>
</dbReference>
<evidence type="ECO:0000256" key="1">
    <source>
        <dbReference type="ARBA" id="ARBA00023186"/>
    </source>
</evidence>
<comment type="caution">
    <text evidence="2">The sequence shown here is derived from an EMBL/GenBank/DDBJ whole genome shotgun (WGS) entry which is preliminary data.</text>
</comment>
<keyword evidence="1" id="KW-0143">Chaperone</keyword>
<dbReference type="Pfam" id="PF02613">
    <property type="entry name" value="Nitrate_red_del"/>
    <property type="match status" value="1"/>
</dbReference>
<dbReference type="PANTHER" id="PTHR34227">
    <property type="entry name" value="CHAPERONE PROTEIN YCDY"/>
    <property type="match status" value="1"/>
</dbReference>
<protein>
    <recommendedName>
        <fullName evidence="4">TorA maturation chaperone TorD</fullName>
    </recommendedName>
</protein>
<gene>
    <name evidence="2" type="ORF">GCM10011316_12400</name>
</gene>
<dbReference type="AlphaFoldDB" id="A0A916WZF3"/>
<evidence type="ECO:0000313" key="2">
    <source>
        <dbReference type="EMBL" id="GGB41947.1"/>
    </source>
</evidence>
<dbReference type="SUPFAM" id="SSF89155">
    <property type="entry name" value="TorD-like"/>
    <property type="match status" value="1"/>
</dbReference>
<accession>A0A916WZF3</accession>
<reference evidence="2" key="2">
    <citation type="submission" date="2020-09" db="EMBL/GenBank/DDBJ databases">
        <authorList>
            <person name="Sun Q."/>
            <person name="Zhou Y."/>
        </authorList>
    </citation>
    <scope>NUCLEOTIDE SEQUENCE</scope>
    <source>
        <strain evidence="2">CGMCC 1.12426</strain>
    </source>
</reference>
<dbReference type="EMBL" id="BMFA01000003">
    <property type="protein sequence ID" value="GGB41947.1"/>
    <property type="molecule type" value="Genomic_DNA"/>
</dbReference>
<name>A0A916WZF3_9HYPH</name>
<dbReference type="InterPro" id="IPR050289">
    <property type="entry name" value="TorD/DmsD_chaperones"/>
</dbReference>
<dbReference type="Gene3D" id="1.10.3480.10">
    <property type="entry name" value="TorD-like"/>
    <property type="match status" value="1"/>
</dbReference>